<dbReference type="GO" id="GO:0008233">
    <property type="term" value="F:peptidase activity"/>
    <property type="evidence" value="ECO:0007669"/>
    <property type="project" value="UniProtKB-KW"/>
</dbReference>
<keyword evidence="6" id="KW-0255">Endonuclease</keyword>
<keyword evidence="18" id="KW-1185">Reference proteome</keyword>
<dbReference type="InterPro" id="IPR054722">
    <property type="entry name" value="PolX-like_BBD"/>
</dbReference>
<keyword evidence="12" id="KW-0808">Transferase</keyword>
<comment type="function">
    <text evidence="1">The aspartyl protease (PR) mediates the proteolytic cleavages of the Gag and Gag-Pol polyproteins after assembly of the VLP.</text>
</comment>
<dbReference type="GO" id="GO:0003964">
    <property type="term" value="F:RNA-directed DNA polymerase activity"/>
    <property type="evidence" value="ECO:0007669"/>
    <property type="project" value="UniProtKB-KW"/>
</dbReference>
<evidence type="ECO:0000256" key="3">
    <source>
        <dbReference type="ARBA" id="ARBA00022722"/>
    </source>
</evidence>
<keyword evidence="7" id="KW-0378">Hydrolase</keyword>
<evidence type="ECO:0000259" key="14">
    <source>
        <dbReference type="Pfam" id="PF13976"/>
    </source>
</evidence>
<keyword evidence="5" id="KW-0547">Nucleotide-binding</keyword>
<evidence type="ECO:0000256" key="9">
    <source>
        <dbReference type="ARBA" id="ARBA00022842"/>
    </source>
</evidence>
<evidence type="ECO:0000256" key="12">
    <source>
        <dbReference type="ARBA" id="ARBA00022932"/>
    </source>
</evidence>
<evidence type="ECO:0000256" key="10">
    <source>
        <dbReference type="ARBA" id="ARBA00022908"/>
    </source>
</evidence>
<evidence type="ECO:0000256" key="1">
    <source>
        <dbReference type="ARBA" id="ARBA00002180"/>
    </source>
</evidence>
<evidence type="ECO:0000256" key="4">
    <source>
        <dbReference type="ARBA" id="ARBA00022723"/>
    </source>
</evidence>
<dbReference type="Proteomes" id="UP000323000">
    <property type="component" value="Chromosome 7"/>
</dbReference>
<keyword evidence="2" id="KW-0645">Protease</keyword>
<dbReference type="PANTHER" id="PTHR42648:SF11">
    <property type="entry name" value="TRANSPOSON TY4-P GAG-POL POLYPROTEIN"/>
    <property type="match status" value="1"/>
</dbReference>
<evidence type="ECO:0000256" key="8">
    <source>
        <dbReference type="ARBA" id="ARBA00022840"/>
    </source>
</evidence>
<accession>A0A5C7HLN4</accession>
<evidence type="ECO:0000313" key="18">
    <source>
        <dbReference type="Proteomes" id="UP000323000"/>
    </source>
</evidence>
<dbReference type="GO" id="GO:0006508">
    <property type="term" value="P:proteolysis"/>
    <property type="evidence" value="ECO:0007669"/>
    <property type="project" value="UniProtKB-KW"/>
</dbReference>
<feature type="domain" description="GAG-pre-integrase" evidence="14">
    <location>
        <begin position="125"/>
        <end position="189"/>
    </location>
</feature>
<keyword evidence="9" id="KW-0460">Magnesium</keyword>
<dbReference type="GO" id="GO:0004519">
    <property type="term" value="F:endonuclease activity"/>
    <property type="evidence" value="ECO:0007669"/>
    <property type="project" value="UniProtKB-KW"/>
</dbReference>
<dbReference type="GO" id="GO:0005524">
    <property type="term" value="F:ATP binding"/>
    <property type="evidence" value="ECO:0007669"/>
    <property type="project" value="UniProtKB-KW"/>
</dbReference>
<dbReference type="GO" id="GO:0046872">
    <property type="term" value="F:metal ion binding"/>
    <property type="evidence" value="ECO:0007669"/>
    <property type="project" value="UniProtKB-KW"/>
</dbReference>
<protein>
    <submittedName>
        <fullName evidence="17">Uncharacterized protein</fullName>
    </submittedName>
</protein>
<dbReference type="OrthoDB" id="2015125at2759"/>
<evidence type="ECO:0000256" key="2">
    <source>
        <dbReference type="ARBA" id="ARBA00022670"/>
    </source>
</evidence>
<dbReference type="GO" id="GO:0006310">
    <property type="term" value="P:DNA recombination"/>
    <property type="evidence" value="ECO:0007669"/>
    <property type="project" value="UniProtKB-KW"/>
</dbReference>
<dbReference type="InterPro" id="IPR025724">
    <property type="entry name" value="GAG-pre-integrase_dom"/>
</dbReference>
<dbReference type="GO" id="GO:0015074">
    <property type="term" value="P:DNA integration"/>
    <property type="evidence" value="ECO:0007669"/>
    <property type="project" value="UniProtKB-KW"/>
</dbReference>
<name>A0A5C7HLN4_9ROSI</name>
<evidence type="ECO:0000256" key="5">
    <source>
        <dbReference type="ARBA" id="ARBA00022741"/>
    </source>
</evidence>
<evidence type="ECO:0000256" key="13">
    <source>
        <dbReference type="ARBA" id="ARBA00023172"/>
    </source>
</evidence>
<keyword evidence="8" id="KW-0067">ATP-binding</keyword>
<reference evidence="18" key="1">
    <citation type="journal article" date="2019" name="Gigascience">
        <title>De novo genome assembly of the endangered Acer yangbiense, a plant species with extremely small populations endemic to Yunnan Province, China.</title>
        <authorList>
            <person name="Yang J."/>
            <person name="Wariss H.M."/>
            <person name="Tao L."/>
            <person name="Zhang R."/>
            <person name="Yun Q."/>
            <person name="Hollingsworth P."/>
            <person name="Dao Z."/>
            <person name="Luo G."/>
            <person name="Guo H."/>
            <person name="Ma Y."/>
            <person name="Sun W."/>
        </authorList>
    </citation>
    <scope>NUCLEOTIDE SEQUENCE [LARGE SCALE GENOMIC DNA]</scope>
    <source>
        <strain evidence="18">cv. Malutang</strain>
    </source>
</reference>
<dbReference type="PANTHER" id="PTHR42648">
    <property type="entry name" value="TRANSPOSASE, PUTATIVE-RELATED"/>
    <property type="match status" value="1"/>
</dbReference>
<keyword evidence="4" id="KW-0479">Metal-binding</keyword>
<keyword evidence="12" id="KW-0239">DNA-directed DNA polymerase</keyword>
<keyword evidence="13" id="KW-0233">DNA recombination</keyword>
<evidence type="ECO:0000256" key="6">
    <source>
        <dbReference type="ARBA" id="ARBA00022759"/>
    </source>
</evidence>
<dbReference type="GO" id="GO:0003887">
    <property type="term" value="F:DNA-directed DNA polymerase activity"/>
    <property type="evidence" value="ECO:0007669"/>
    <property type="project" value="UniProtKB-KW"/>
</dbReference>
<evidence type="ECO:0000313" key="17">
    <source>
        <dbReference type="EMBL" id="TXG57778.1"/>
    </source>
</evidence>
<keyword evidence="12" id="KW-0548">Nucleotidyltransferase</keyword>
<sequence length="286" mass="32242">MFMASQACCSASKDVWYVDSGCTNHMVKDSSLFTSLDSNDRTNVKLGNGEMVQARRKGTVSVQTSKGPKLIHDVLLIPDLDQNLLSVAQLLKKGNSCLFKDNYCTIVDSCGVEVVKVGMHDNSFPLNLEQVNHSAFVSKLDDSALWHKRYGHFNMDALKYLQDHDMVRDMQALSRTSDDLCDACQLGKMHRKPFSSENVTRAKNKLELVHTDLCGPMSVPSHNQNNHVADAKRSKLDDKAEMGIFLGYVANSKCYRVFNLQAKKLIISRDIQVDENAYWDWENDQI</sequence>
<gene>
    <name evidence="17" type="ORF">EZV62_015607</name>
</gene>
<dbReference type="InterPro" id="IPR057670">
    <property type="entry name" value="SH3_retrovirus"/>
</dbReference>
<dbReference type="AlphaFoldDB" id="A0A5C7HLN4"/>
<dbReference type="Pfam" id="PF13976">
    <property type="entry name" value="gag_pre-integrs"/>
    <property type="match status" value="1"/>
</dbReference>
<keyword evidence="3" id="KW-0540">Nuclease</keyword>
<dbReference type="EMBL" id="VAHF01000007">
    <property type="protein sequence ID" value="TXG57778.1"/>
    <property type="molecule type" value="Genomic_DNA"/>
</dbReference>
<keyword evidence="10" id="KW-0229">DNA integration</keyword>
<evidence type="ECO:0000259" key="16">
    <source>
        <dbReference type="Pfam" id="PF25597"/>
    </source>
</evidence>
<evidence type="ECO:0000256" key="7">
    <source>
        <dbReference type="ARBA" id="ARBA00022801"/>
    </source>
</evidence>
<comment type="caution">
    <text evidence="17">The sequence shown here is derived from an EMBL/GenBank/DDBJ whole genome shotgun (WGS) entry which is preliminary data.</text>
</comment>
<dbReference type="InterPro" id="IPR039537">
    <property type="entry name" value="Retrotran_Ty1/copia-like"/>
</dbReference>
<keyword evidence="11" id="KW-0695">RNA-directed DNA polymerase</keyword>
<organism evidence="17 18">
    <name type="scientific">Acer yangbiense</name>
    <dbReference type="NCBI Taxonomy" id="1000413"/>
    <lineage>
        <taxon>Eukaryota</taxon>
        <taxon>Viridiplantae</taxon>
        <taxon>Streptophyta</taxon>
        <taxon>Embryophyta</taxon>
        <taxon>Tracheophyta</taxon>
        <taxon>Spermatophyta</taxon>
        <taxon>Magnoliopsida</taxon>
        <taxon>eudicotyledons</taxon>
        <taxon>Gunneridae</taxon>
        <taxon>Pentapetalae</taxon>
        <taxon>rosids</taxon>
        <taxon>malvids</taxon>
        <taxon>Sapindales</taxon>
        <taxon>Sapindaceae</taxon>
        <taxon>Hippocastanoideae</taxon>
        <taxon>Acereae</taxon>
        <taxon>Acer</taxon>
    </lineage>
</organism>
<evidence type="ECO:0000259" key="15">
    <source>
        <dbReference type="Pfam" id="PF22936"/>
    </source>
</evidence>
<dbReference type="Pfam" id="PF22936">
    <property type="entry name" value="Pol_BBD"/>
    <property type="match status" value="1"/>
</dbReference>
<evidence type="ECO:0000256" key="11">
    <source>
        <dbReference type="ARBA" id="ARBA00022918"/>
    </source>
</evidence>
<feature type="domain" description="Retroviral polymerase SH3-like" evidence="16">
    <location>
        <begin position="227"/>
        <end position="284"/>
    </location>
</feature>
<dbReference type="Pfam" id="PF25597">
    <property type="entry name" value="SH3_retrovirus"/>
    <property type="match status" value="1"/>
</dbReference>
<proteinExistence type="predicted"/>
<feature type="domain" description="Retrovirus-related Pol polyprotein from transposon TNT 1-94-like beta-barrel" evidence="15">
    <location>
        <begin position="16"/>
        <end position="94"/>
    </location>
</feature>